<dbReference type="EMBL" id="WNWM01000002">
    <property type="protein sequence ID" value="MUI12495.1"/>
    <property type="molecule type" value="Genomic_DNA"/>
</dbReference>
<dbReference type="PANTHER" id="PTHR34109:SF1">
    <property type="entry name" value="VOC DOMAIN-CONTAINING PROTEIN"/>
    <property type="match status" value="1"/>
</dbReference>
<keyword evidence="3" id="KW-1185">Reference proteome</keyword>
<dbReference type="Proteomes" id="UP000431684">
    <property type="component" value="Unassembled WGS sequence"/>
</dbReference>
<dbReference type="PROSITE" id="PS51819">
    <property type="entry name" value="VOC"/>
    <property type="match status" value="1"/>
</dbReference>
<sequence length="160" mass="17693">MTPHKTPHKTASPHTTIPSNTRATIMPCLRYRNAPAAIEWLCSTLGFEATLVVRNEDGTVAHAQLTFGNGMIMLGSVFDTEYGRLLKQPSETGRFVTQSSYLAVNDADKVHERVMDAGGEVVLPLQDEDYGGRGFTCRDPEGHVWSIGTYDPWAEAERPR</sequence>
<comment type="caution">
    <text evidence="2">The sequence shown here is derived from an EMBL/GenBank/DDBJ whole genome shotgun (WGS) entry which is preliminary data.</text>
</comment>
<dbReference type="InterPro" id="IPR029068">
    <property type="entry name" value="Glyas_Bleomycin-R_OHBP_Dase"/>
</dbReference>
<dbReference type="Pfam" id="PF00903">
    <property type="entry name" value="Glyoxalase"/>
    <property type="match status" value="1"/>
</dbReference>
<dbReference type="Gene3D" id="3.30.720.120">
    <property type="match status" value="1"/>
</dbReference>
<evidence type="ECO:0000313" key="3">
    <source>
        <dbReference type="Proteomes" id="UP000431684"/>
    </source>
</evidence>
<proteinExistence type="predicted"/>
<evidence type="ECO:0000313" key="2">
    <source>
        <dbReference type="EMBL" id="MUI12495.1"/>
    </source>
</evidence>
<reference evidence="2 3" key="1">
    <citation type="submission" date="2019-11" db="EMBL/GenBank/DDBJ databases">
        <title>Draft Genome Sequences of Six Type Strains of the Genus Massilia.</title>
        <authorList>
            <person name="Miess H."/>
            <person name="Frediansyah A."/>
            <person name="Goeker M."/>
            <person name="Gross H."/>
        </authorList>
    </citation>
    <scope>NUCLEOTIDE SEQUENCE [LARGE SCALE GENOMIC DNA]</scope>
    <source>
        <strain evidence="2 3">DSM 17513</strain>
    </source>
</reference>
<dbReference type="RefSeq" id="WP_155712336.1">
    <property type="nucleotide sequence ID" value="NZ_BMWU01000006.1"/>
</dbReference>
<accession>A0A6I3XL86</accession>
<dbReference type="AlphaFoldDB" id="A0A6I3XL86"/>
<dbReference type="SUPFAM" id="SSF54593">
    <property type="entry name" value="Glyoxalase/Bleomycin resistance protein/Dihydroxybiphenyl dioxygenase"/>
    <property type="match status" value="1"/>
</dbReference>
<evidence type="ECO:0000259" key="1">
    <source>
        <dbReference type="PROSITE" id="PS51819"/>
    </source>
</evidence>
<dbReference type="Gene3D" id="3.30.720.110">
    <property type="match status" value="1"/>
</dbReference>
<dbReference type="OrthoDB" id="9806868at2"/>
<gene>
    <name evidence="2" type="ORF">GJV26_08435</name>
</gene>
<dbReference type="InterPro" id="IPR004360">
    <property type="entry name" value="Glyas_Fos-R_dOase_dom"/>
</dbReference>
<organism evidence="2 3">
    <name type="scientific">Pseudoduganella dura</name>
    <dbReference type="NCBI Taxonomy" id="321982"/>
    <lineage>
        <taxon>Bacteria</taxon>
        <taxon>Pseudomonadati</taxon>
        <taxon>Pseudomonadota</taxon>
        <taxon>Betaproteobacteria</taxon>
        <taxon>Burkholderiales</taxon>
        <taxon>Oxalobacteraceae</taxon>
        <taxon>Telluria group</taxon>
        <taxon>Pseudoduganella</taxon>
    </lineage>
</organism>
<dbReference type="InterPro" id="IPR037523">
    <property type="entry name" value="VOC_core"/>
</dbReference>
<dbReference type="PANTHER" id="PTHR34109">
    <property type="entry name" value="BNAUNNG04460D PROTEIN-RELATED"/>
    <property type="match status" value="1"/>
</dbReference>
<name>A0A6I3XL86_9BURK</name>
<protein>
    <submittedName>
        <fullName evidence="2">Glyoxalase</fullName>
    </submittedName>
</protein>
<feature type="domain" description="VOC" evidence="1">
    <location>
        <begin position="22"/>
        <end position="150"/>
    </location>
</feature>